<dbReference type="GO" id="GO:0016705">
    <property type="term" value="F:oxidoreductase activity, acting on paired donors, with incorporation or reduction of molecular oxygen"/>
    <property type="evidence" value="ECO:0007669"/>
    <property type="project" value="InterPro"/>
</dbReference>
<accession>A0A8T1YP92</accession>
<keyword evidence="3" id="KW-0812">Transmembrane</keyword>
<sequence>MEIIISITLCLTTLLALLLLKSILKRTTTSTTNNVNLPPSPWRLPVIGNLHQLSLNTHRSLRSLSLRYGPLMLLHFGRTPVLIVSSADFAHDILKTYDVICANRPKTKVIDKILRGGRDVAFAPYGEYWRQIKSICIQNLLSNKMVRSYEKIREEEIKLMIEKLEKASCSSPPSPVNLSQLLMTLTNDIICRAALGRKYSSKEDGVDVENIV</sequence>
<evidence type="ECO:0000256" key="3">
    <source>
        <dbReference type="ARBA" id="ARBA00022692"/>
    </source>
</evidence>
<keyword evidence="6" id="KW-0408">Iron</keyword>
<protein>
    <submittedName>
        <fullName evidence="8">Cytochrome P450</fullName>
    </submittedName>
</protein>
<evidence type="ECO:0000256" key="7">
    <source>
        <dbReference type="ARBA" id="ARBA00023136"/>
    </source>
</evidence>
<dbReference type="GO" id="GO:0020037">
    <property type="term" value="F:heme binding"/>
    <property type="evidence" value="ECO:0007669"/>
    <property type="project" value="InterPro"/>
</dbReference>
<reference evidence="8 9" key="1">
    <citation type="submission" date="2020-12" db="EMBL/GenBank/DDBJ databases">
        <title>Concerted genomic and epigenomic changes stabilize Arabidopsis allopolyploids.</title>
        <authorList>
            <person name="Chen Z."/>
        </authorList>
    </citation>
    <scope>NUCLEOTIDE SEQUENCE [LARGE SCALE GENOMIC DNA]</scope>
    <source>
        <strain evidence="8">As9502</strain>
        <tissue evidence="8">Leaf</tissue>
    </source>
</reference>
<dbReference type="EMBL" id="JAEFBJ010000012">
    <property type="protein sequence ID" value="KAG7547812.1"/>
    <property type="molecule type" value="Genomic_DNA"/>
</dbReference>
<dbReference type="GO" id="GO:0004497">
    <property type="term" value="F:monooxygenase activity"/>
    <property type="evidence" value="ECO:0007669"/>
    <property type="project" value="InterPro"/>
</dbReference>
<organism evidence="8 9">
    <name type="scientific">Arabidopsis suecica</name>
    <name type="common">Swedish thale-cress</name>
    <name type="synonym">Cardaminopsis suecica</name>
    <dbReference type="NCBI Taxonomy" id="45249"/>
    <lineage>
        <taxon>Eukaryota</taxon>
        <taxon>Viridiplantae</taxon>
        <taxon>Streptophyta</taxon>
        <taxon>Embryophyta</taxon>
        <taxon>Tracheophyta</taxon>
        <taxon>Spermatophyta</taxon>
        <taxon>Magnoliopsida</taxon>
        <taxon>eudicotyledons</taxon>
        <taxon>Gunneridae</taxon>
        <taxon>Pentapetalae</taxon>
        <taxon>rosids</taxon>
        <taxon>malvids</taxon>
        <taxon>Brassicales</taxon>
        <taxon>Brassicaceae</taxon>
        <taxon>Camelineae</taxon>
        <taxon>Arabidopsis</taxon>
    </lineage>
</organism>
<dbReference type="Proteomes" id="UP000694251">
    <property type="component" value="Chromosome 12"/>
</dbReference>
<comment type="similarity">
    <text evidence="2">Belongs to the cytochrome P450 family.</text>
</comment>
<keyword evidence="7" id="KW-0472">Membrane</keyword>
<evidence type="ECO:0000313" key="8">
    <source>
        <dbReference type="EMBL" id="KAG7547812.1"/>
    </source>
</evidence>
<evidence type="ECO:0000256" key="2">
    <source>
        <dbReference type="ARBA" id="ARBA00010617"/>
    </source>
</evidence>
<comment type="caution">
    <text evidence="8">The sequence shown here is derived from an EMBL/GenBank/DDBJ whole genome shotgun (WGS) entry which is preliminary data.</text>
</comment>
<dbReference type="PANTHER" id="PTHR47955:SF15">
    <property type="entry name" value="CYTOCHROME P450 71A2-LIKE"/>
    <property type="match status" value="1"/>
</dbReference>
<keyword evidence="5" id="KW-1133">Transmembrane helix</keyword>
<dbReference type="AlphaFoldDB" id="A0A8T1YP92"/>
<dbReference type="PANTHER" id="PTHR47955">
    <property type="entry name" value="CYTOCHROME P450 FAMILY 71 PROTEIN"/>
    <property type="match status" value="1"/>
</dbReference>
<name>A0A8T1YP92_ARASU</name>
<evidence type="ECO:0000256" key="5">
    <source>
        <dbReference type="ARBA" id="ARBA00022989"/>
    </source>
</evidence>
<dbReference type="OrthoDB" id="989221at2759"/>
<proteinExistence type="inferred from homology"/>
<dbReference type="GO" id="GO:0005506">
    <property type="term" value="F:iron ion binding"/>
    <property type="evidence" value="ECO:0007669"/>
    <property type="project" value="InterPro"/>
</dbReference>
<feature type="non-terminal residue" evidence="8">
    <location>
        <position position="1"/>
    </location>
</feature>
<keyword evidence="9" id="KW-1185">Reference proteome</keyword>
<comment type="subcellular location">
    <subcellularLocation>
        <location evidence="1">Membrane</location>
    </subcellularLocation>
</comment>
<dbReference type="Pfam" id="PF00067">
    <property type="entry name" value="p450"/>
    <property type="match status" value="1"/>
</dbReference>
<evidence type="ECO:0000256" key="4">
    <source>
        <dbReference type="ARBA" id="ARBA00022723"/>
    </source>
</evidence>
<evidence type="ECO:0000313" key="9">
    <source>
        <dbReference type="Proteomes" id="UP000694251"/>
    </source>
</evidence>
<gene>
    <name evidence="8" type="ORF">ISN44_As12g030230</name>
</gene>
<evidence type="ECO:0000256" key="6">
    <source>
        <dbReference type="ARBA" id="ARBA00023004"/>
    </source>
</evidence>
<keyword evidence="4" id="KW-0479">Metal-binding</keyword>
<evidence type="ECO:0000256" key="1">
    <source>
        <dbReference type="ARBA" id="ARBA00004370"/>
    </source>
</evidence>
<dbReference type="InterPro" id="IPR001128">
    <property type="entry name" value="Cyt_P450"/>
</dbReference>
<dbReference type="GO" id="GO:0016020">
    <property type="term" value="C:membrane"/>
    <property type="evidence" value="ECO:0007669"/>
    <property type="project" value="UniProtKB-SubCell"/>
</dbReference>